<proteinExistence type="predicted"/>
<dbReference type="STRING" id="1156395.DBT_1388"/>
<gene>
    <name evidence="1" type="ORF">DBT_1388</name>
</gene>
<keyword evidence="2" id="KW-1185">Reference proteome</keyword>
<dbReference type="EMBL" id="MAGO01000006">
    <property type="protein sequence ID" value="OCC15265.1"/>
    <property type="molecule type" value="Genomic_DNA"/>
</dbReference>
<dbReference type="Proteomes" id="UP000093080">
    <property type="component" value="Unassembled WGS sequence"/>
</dbReference>
<evidence type="ECO:0000313" key="2">
    <source>
        <dbReference type="Proteomes" id="UP000093080"/>
    </source>
</evidence>
<comment type="caution">
    <text evidence="1">The sequence shown here is derived from an EMBL/GenBank/DDBJ whole genome shotgun (WGS) entry which is preliminary data.</text>
</comment>
<accession>A0A1B9F630</accession>
<evidence type="ECO:0000313" key="1">
    <source>
        <dbReference type="EMBL" id="OCC15265.1"/>
    </source>
</evidence>
<name>A0A1B9F630_9BACT</name>
<protein>
    <submittedName>
        <fullName evidence="1">Uncharacterized protein</fullName>
    </submittedName>
</protein>
<dbReference type="AlphaFoldDB" id="A0A1B9F630"/>
<sequence>MRKNKKRPLASVFTLKGPKLEQGASGGGLIRRRNYPKSLMRSVIILSATLSAFTW</sequence>
<reference evidence="1 2" key="1">
    <citation type="submission" date="2016-06" db="EMBL/GenBank/DDBJ databases">
        <title>Respiratory ammonification of nitrate coupled to the oxidation of elemental sulfur in deep-sea autotrophic thermophilic bacteria.</title>
        <authorList>
            <person name="Slobodkina G.B."/>
            <person name="Mardanov A.V."/>
            <person name="Ravin N.V."/>
            <person name="Frolova A.A."/>
            <person name="Viryasiv M.B."/>
            <person name="Chernyh N.A."/>
            <person name="Bonch-Osmolovskaya E.A."/>
            <person name="Slobodkin A.I."/>
        </authorList>
    </citation>
    <scope>NUCLEOTIDE SEQUENCE [LARGE SCALE GENOMIC DNA]</scope>
    <source>
        <strain evidence="1 2">S69</strain>
    </source>
</reference>
<organism evidence="1 2">
    <name type="scientific">Dissulfuribacter thermophilus</name>
    <dbReference type="NCBI Taxonomy" id="1156395"/>
    <lineage>
        <taxon>Bacteria</taxon>
        <taxon>Pseudomonadati</taxon>
        <taxon>Thermodesulfobacteriota</taxon>
        <taxon>Dissulfuribacteria</taxon>
        <taxon>Dissulfuribacterales</taxon>
        <taxon>Dissulfuribacteraceae</taxon>
        <taxon>Dissulfuribacter</taxon>
    </lineage>
</organism>